<proteinExistence type="predicted"/>
<sequence length="359" mass="37365">MPSEQNMRWTLRGPSGGVDNLEYGPAPAAQVTAKLGANDVRVTMHAASLNYRDIAIAKGSLPATQPTPGTIPGSDGAGVVQSVGSNVTAFKVGDKVLPHMVHPANNDFLPRLDNISAGLGQALNGTLANKAVFPADSLVPMPSNMSFTEAATLGCSGLTAWNALFGLRGREVKAGDYVLLQGSGGVSIAALQFAHAAVATVVATTGKGGDVAARLTKLGAAHVLNYKKDPDWGTTARKLTPDGRGFDHIVDVGGGSATLGPSLQAIRTDGIISLVGVLDAGNISPENKVDMMAALWTVATVRGVLLGSKNMFRDMVAFCEKHDVKPALDDVTFSLADALSAYKRLEEQKHFSKVVIEIL</sequence>
<accession>A0ABR3YPT0</accession>
<dbReference type="EMBL" id="JAWCUI010000068">
    <property type="protein sequence ID" value="KAL1889875.1"/>
    <property type="molecule type" value="Genomic_DNA"/>
</dbReference>
<dbReference type="Pfam" id="PF00107">
    <property type="entry name" value="ADH_zinc_N"/>
    <property type="match status" value="1"/>
</dbReference>
<dbReference type="InterPro" id="IPR011032">
    <property type="entry name" value="GroES-like_sf"/>
</dbReference>
<keyword evidence="3" id="KW-1185">Reference proteome</keyword>
<dbReference type="InterPro" id="IPR013149">
    <property type="entry name" value="ADH-like_C"/>
</dbReference>
<organism evidence="2 3">
    <name type="scientific">Sporothrix stenoceras</name>
    <dbReference type="NCBI Taxonomy" id="5173"/>
    <lineage>
        <taxon>Eukaryota</taxon>
        <taxon>Fungi</taxon>
        <taxon>Dikarya</taxon>
        <taxon>Ascomycota</taxon>
        <taxon>Pezizomycotina</taxon>
        <taxon>Sordariomycetes</taxon>
        <taxon>Sordariomycetidae</taxon>
        <taxon>Ophiostomatales</taxon>
        <taxon>Ophiostomataceae</taxon>
        <taxon>Sporothrix</taxon>
    </lineage>
</organism>
<reference evidence="2 3" key="1">
    <citation type="journal article" date="2024" name="IMA Fungus">
        <title>IMA Genome - F19 : A genome assembly and annotation guide to empower mycologists, including annotated draft genome sequences of Ceratocystis pirilliformis, Diaporthe australafricana, Fusarium ophioides, Paecilomyces lecythidis, and Sporothrix stenoceras.</title>
        <authorList>
            <person name="Aylward J."/>
            <person name="Wilson A.M."/>
            <person name="Visagie C.M."/>
            <person name="Spraker J."/>
            <person name="Barnes I."/>
            <person name="Buitendag C."/>
            <person name="Ceriani C."/>
            <person name="Del Mar Angel L."/>
            <person name="du Plessis D."/>
            <person name="Fuchs T."/>
            <person name="Gasser K."/>
            <person name="Kramer D."/>
            <person name="Li W."/>
            <person name="Munsamy K."/>
            <person name="Piso A."/>
            <person name="Price J.L."/>
            <person name="Sonnekus B."/>
            <person name="Thomas C."/>
            <person name="van der Nest A."/>
            <person name="van Dijk A."/>
            <person name="van Heerden A."/>
            <person name="van Vuuren N."/>
            <person name="Yilmaz N."/>
            <person name="Duong T.A."/>
            <person name="van der Merwe N.A."/>
            <person name="Wingfield M.J."/>
            <person name="Wingfield B.D."/>
        </authorList>
    </citation>
    <scope>NUCLEOTIDE SEQUENCE [LARGE SCALE GENOMIC DNA]</scope>
    <source>
        <strain evidence="2 3">CMW 5346</strain>
    </source>
</reference>
<dbReference type="Gene3D" id="3.90.180.10">
    <property type="entry name" value="Medium-chain alcohol dehydrogenases, catalytic domain"/>
    <property type="match status" value="1"/>
</dbReference>
<dbReference type="PANTHER" id="PTHR45033:SF2">
    <property type="entry name" value="ZINC-TYPE ALCOHOL DEHYDROGENASE-LIKE PROTEIN C1773.06C"/>
    <property type="match status" value="1"/>
</dbReference>
<gene>
    <name evidence="2" type="ORF">Sste5346_008599</name>
</gene>
<dbReference type="Proteomes" id="UP001583186">
    <property type="component" value="Unassembled WGS sequence"/>
</dbReference>
<dbReference type="SMART" id="SM00829">
    <property type="entry name" value="PKS_ER"/>
    <property type="match status" value="1"/>
</dbReference>
<evidence type="ECO:0000313" key="2">
    <source>
        <dbReference type="EMBL" id="KAL1889875.1"/>
    </source>
</evidence>
<name>A0ABR3YPT0_9PEZI</name>
<protein>
    <recommendedName>
        <fullName evidence="1">Enoyl reductase (ER) domain-containing protein</fullName>
    </recommendedName>
</protein>
<dbReference type="CDD" id="cd08276">
    <property type="entry name" value="MDR7"/>
    <property type="match status" value="1"/>
</dbReference>
<dbReference type="PANTHER" id="PTHR45033">
    <property type="match status" value="1"/>
</dbReference>
<evidence type="ECO:0000313" key="3">
    <source>
        <dbReference type="Proteomes" id="UP001583186"/>
    </source>
</evidence>
<dbReference type="Pfam" id="PF08240">
    <property type="entry name" value="ADH_N"/>
    <property type="match status" value="1"/>
</dbReference>
<dbReference type="SUPFAM" id="SSF50129">
    <property type="entry name" value="GroES-like"/>
    <property type="match status" value="1"/>
</dbReference>
<dbReference type="InterPro" id="IPR013154">
    <property type="entry name" value="ADH-like_N"/>
</dbReference>
<dbReference type="Gene3D" id="3.40.50.720">
    <property type="entry name" value="NAD(P)-binding Rossmann-like Domain"/>
    <property type="match status" value="1"/>
</dbReference>
<comment type="caution">
    <text evidence="2">The sequence shown here is derived from an EMBL/GenBank/DDBJ whole genome shotgun (WGS) entry which is preliminary data.</text>
</comment>
<dbReference type="SUPFAM" id="SSF51735">
    <property type="entry name" value="NAD(P)-binding Rossmann-fold domains"/>
    <property type="match status" value="1"/>
</dbReference>
<dbReference type="InterPro" id="IPR020843">
    <property type="entry name" value="ER"/>
</dbReference>
<feature type="domain" description="Enoyl reductase (ER)" evidence="1">
    <location>
        <begin position="16"/>
        <end position="356"/>
    </location>
</feature>
<evidence type="ECO:0000259" key="1">
    <source>
        <dbReference type="SMART" id="SM00829"/>
    </source>
</evidence>
<dbReference type="InterPro" id="IPR052711">
    <property type="entry name" value="Zinc_ADH-like"/>
</dbReference>
<dbReference type="InterPro" id="IPR036291">
    <property type="entry name" value="NAD(P)-bd_dom_sf"/>
</dbReference>